<keyword evidence="2" id="KW-1185">Reference proteome</keyword>
<evidence type="ECO:0000313" key="1">
    <source>
        <dbReference type="EMBL" id="EFQ81925.1"/>
    </source>
</evidence>
<dbReference type="Gene3D" id="3.40.50.280">
    <property type="entry name" value="Cobalamin-binding domain"/>
    <property type="match status" value="1"/>
</dbReference>
<dbReference type="Proteomes" id="UP000003111">
    <property type="component" value="Unassembled WGS sequence"/>
</dbReference>
<reference evidence="1" key="1">
    <citation type="submission" date="2010-08" db="EMBL/GenBank/DDBJ databases">
        <authorList>
            <person name="Muzny D."/>
            <person name="Qin X."/>
            <person name="Buhay C."/>
            <person name="Dugan-Rocha S."/>
            <person name="Ding Y."/>
            <person name="Chen G."/>
            <person name="Hawes A."/>
            <person name="Holder M."/>
            <person name="Jhangiani S."/>
            <person name="Johnson A."/>
            <person name="Khan Z."/>
            <person name="Li Z."/>
            <person name="Liu W."/>
            <person name="Liu X."/>
            <person name="Perez L."/>
            <person name="Shen H."/>
            <person name="Wang Q."/>
            <person name="Watt J."/>
            <person name="Xi L."/>
            <person name="Xin Y."/>
            <person name="Zhou J."/>
            <person name="Deng J."/>
            <person name="Jiang H."/>
            <person name="Liu Y."/>
            <person name="Qu J."/>
            <person name="Song X.-Z."/>
            <person name="Zhang L."/>
            <person name="Villasana D."/>
            <person name="Johnson A."/>
            <person name="Liu J."/>
            <person name="Liyanage D."/>
            <person name="Lorensuhewa L."/>
            <person name="Robinson T."/>
            <person name="Song A."/>
            <person name="Song B.-B."/>
            <person name="Dinh H."/>
            <person name="Thornton R."/>
            <person name="Coyle M."/>
            <person name="Francisco L."/>
            <person name="Jackson L."/>
            <person name="Javaid M."/>
            <person name="Korchina V."/>
            <person name="Kovar C."/>
            <person name="Mata R."/>
            <person name="Mathew T."/>
            <person name="Ngo R."/>
            <person name="Nguyen L."/>
            <person name="Nguyen N."/>
            <person name="Okwuonu G."/>
            <person name="Ongeri F."/>
            <person name="Pham C."/>
            <person name="Simmons D."/>
            <person name="Wilczek-Boney K."/>
            <person name="Hale W."/>
            <person name="Jakkamsetti A."/>
            <person name="Pham P."/>
            <person name="Ruth R."/>
            <person name="San Lucas F."/>
            <person name="Warren J."/>
            <person name="Zhang J."/>
            <person name="Zhao Z."/>
            <person name="Zhou C."/>
            <person name="Zhu D."/>
            <person name="Lee S."/>
            <person name="Bess C."/>
            <person name="Blankenburg K."/>
            <person name="Forbes L."/>
            <person name="Fu Q."/>
            <person name="Gubbala S."/>
            <person name="Hirani K."/>
            <person name="Jayaseelan J.C."/>
            <person name="Lara F."/>
            <person name="Munidasa M."/>
            <person name="Palculict T."/>
            <person name="Patil S."/>
            <person name="Pu L.-L."/>
            <person name="Saada N."/>
            <person name="Tang L."/>
            <person name="Weissenberger G."/>
            <person name="Zhu Y."/>
            <person name="Hemphill L."/>
            <person name="Shang Y."/>
            <person name="Youmans B."/>
            <person name="Ayvaz T."/>
            <person name="Ross M."/>
            <person name="Santibanez J."/>
            <person name="Aqrawi P."/>
            <person name="Gross S."/>
            <person name="Joshi V."/>
            <person name="Fowler G."/>
            <person name="Nazareth L."/>
            <person name="Reid J."/>
            <person name="Worley K."/>
            <person name="Petrosino J."/>
            <person name="Highlander S."/>
            <person name="Gibbs R."/>
        </authorList>
    </citation>
    <scope>NUCLEOTIDE SEQUENCE [LARGE SCALE GENOMIC DNA]</scope>
    <source>
        <strain evidence="1">DSM 15272</strain>
    </source>
</reference>
<dbReference type="AlphaFoldDB" id="E2SFX8"/>
<protein>
    <submittedName>
        <fullName evidence="1">Uncharacterized protein</fullName>
    </submittedName>
</protein>
<comment type="caution">
    <text evidence="1">The sequence shown here is derived from an EMBL/GenBank/DDBJ whole genome shotgun (WGS) entry which is preliminary data.</text>
</comment>
<accession>E2SFX8</accession>
<dbReference type="GO" id="GO:0031419">
    <property type="term" value="F:cobalamin binding"/>
    <property type="evidence" value="ECO:0007669"/>
    <property type="project" value="InterPro"/>
</dbReference>
<evidence type="ECO:0000313" key="2">
    <source>
        <dbReference type="Proteomes" id="UP000003111"/>
    </source>
</evidence>
<dbReference type="InterPro" id="IPR036724">
    <property type="entry name" value="Cobalamin-bd_sf"/>
</dbReference>
<dbReference type="EMBL" id="ACLF03000015">
    <property type="protein sequence ID" value="EFQ81925.1"/>
    <property type="molecule type" value="Genomic_DNA"/>
</dbReference>
<proteinExistence type="predicted"/>
<name>E2SFX8_9ACTN</name>
<sequence length="80" mass="7861">MVVGSTGSGEGLDVEARRLRDTGAEVVWIGAGVSVDDLAATAVAEDAARVVVASGDDPTAVTAALAARHVDDVDVITAAG</sequence>
<dbReference type="GO" id="GO:0046872">
    <property type="term" value="F:metal ion binding"/>
    <property type="evidence" value="ECO:0007669"/>
    <property type="project" value="InterPro"/>
</dbReference>
<dbReference type="SUPFAM" id="SSF52242">
    <property type="entry name" value="Cobalamin (vitamin B12)-binding domain"/>
    <property type="match status" value="1"/>
</dbReference>
<organism evidence="1 2">
    <name type="scientific">Aeromicrobium marinum DSM 15272</name>
    <dbReference type="NCBI Taxonomy" id="585531"/>
    <lineage>
        <taxon>Bacteria</taxon>
        <taxon>Bacillati</taxon>
        <taxon>Actinomycetota</taxon>
        <taxon>Actinomycetes</taxon>
        <taxon>Propionibacteriales</taxon>
        <taxon>Nocardioidaceae</taxon>
        <taxon>Aeromicrobium</taxon>
    </lineage>
</organism>
<dbReference type="HOGENOM" id="CLU_2581875_0_0_11"/>
<gene>
    <name evidence="1" type="ORF">HMPREF0063_12937</name>
</gene>